<sequence length="146" mass="16197">MRRACGDPALRSSHRLGGRRAASSAGGWRLTAGGRGLPPPAFRRRVPDRDSFRGWYESQHALRVGCALVCHVPVLVPVPVSCPRRRPCPCPFRAHARARPCRRRCPHRCPCPPAPVSCPRRRPRSAAFRAPGCADPERQDATQIRL</sequence>
<dbReference type="Proteomes" id="UP000195981">
    <property type="component" value="Unassembled WGS sequence"/>
</dbReference>
<accession>A0A1X6WV51</accession>
<feature type="region of interest" description="Disordered" evidence="1">
    <location>
        <begin position="1"/>
        <end position="44"/>
    </location>
</feature>
<dbReference type="EMBL" id="FWFG01000029">
    <property type="protein sequence ID" value="SLM89238.1"/>
    <property type="molecule type" value="Genomic_DNA"/>
</dbReference>
<keyword evidence="3" id="KW-1185">Reference proteome</keyword>
<reference evidence="2" key="1">
    <citation type="submission" date="2017-02" db="EMBL/GenBank/DDBJ databases">
        <authorList>
            <person name="Peterson S.W."/>
        </authorList>
    </citation>
    <scope>NUCLEOTIDE SEQUENCE [LARGE SCALE GENOMIC DNA]</scope>
    <source>
        <strain evidence="2">CIP104813</strain>
    </source>
</reference>
<dbReference type="AlphaFoldDB" id="A0A1X6WV51"/>
<organism evidence="2 3">
    <name type="scientific">Brachybacterium nesterenkovii</name>
    <dbReference type="NCBI Taxonomy" id="47847"/>
    <lineage>
        <taxon>Bacteria</taxon>
        <taxon>Bacillati</taxon>
        <taxon>Actinomycetota</taxon>
        <taxon>Actinomycetes</taxon>
        <taxon>Micrococcales</taxon>
        <taxon>Dermabacteraceae</taxon>
        <taxon>Brachybacterium</taxon>
    </lineage>
</organism>
<protein>
    <submittedName>
        <fullName evidence="2">Uncharacterized protein</fullName>
    </submittedName>
</protein>
<evidence type="ECO:0000313" key="3">
    <source>
        <dbReference type="Proteomes" id="UP000195981"/>
    </source>
</evidence>
<evidence type="ECO:0000313" key="2">
    <source>
        <dbReference type="EMBL" id="SLM89238.1"/>
    </source>
</evidence>
<feature type="region of interest" description="Disordered" evidence="1">
    <location>
        <begin position="127"/>
        <end position="146"/>
    </location>
</feature>
<proteinExistence type="predicted"/>
<name>A0A1X6WV51_9MICO</name>
<evidence type="ECO:0000256" key="1">
    <source>
        <dbReference type="SAM" id="MobiDB-lite"/>
    </source>
</evidence>
<gene>
    <name evidence="2" type="ORF">FM110_03215</name>
</gene>